<proteinExistence type="predicted"/>
<dbReference type="AlphaFoldDB" id="A0A8C6YME7"/>
<evidence type="ECO:0008006" key="3">
    <source>
        <dbReference type="Google" id="ProtNLM"/>
    </source>
</evidence>
<dbReference type="OMA" id="YESFELQ"/>
<dbReference type="SUPFAM" id="SSF48726">
    <property type="entry name" value="Immunoglobulin"/>
    <property type="match status" value="1"/>
</dbReference>
<evidence type="ECO:0000313" key="2">
    <source>
        <dbReference type="Proteomes" id="UP000694559"/>
    </source>
</evidence>
<organism evidence="1 2">
    <name type="scientific">Naja naja</name>
    <name type="common">Indian cobra</name>
    <dbReference type="NCBI Taxonomy" id="35670"/>
    <lineage>
        <taxon>Eukaryota</taxon>
        <taxon>Metazoa</taxon>
        <taxon>Chordata</taxon>
        <taxon>Craniata</taxon>
        <taxon>Vertebrata</taxon>
        <taxon>Euteleostomi</taxon>
        <taxon>Lepidosauria</taxon>
        <taxon>Squamata</taxon>
        <taxon>Bifurcata</taxon>
        <taxon>Unidentata</taxon>
        <taxon>Episquamata</taxon>
        <taxon>Toxicofera</taxon>
        <taxon>Serpentes</taxon>
        <taxon>Colubroidea</taxon>
        <taxon>Elapidae</taxon>
        <taxon>Elapinae</taxon>
        <taxon>Naja</taxon>
    </lineage>
</organism>
<sequence length="158" mass="17561">MPREAPSCLLWPSLEAFSSPLSGFAGVAERQYLNGILGESVTFQLKSNLPFVSVSWIKIVDHNFYKPENISVVTSGEPCSLLVPLPALQDRVKVSEDCRGLQLSPLKQDDRGYYMAEIVLSDEEMVYESFELQVSSKYPSHGSKLLLWLICGCGLVVM</sequence>
<keyword evidence="2" id="KW-1185">Reference proteome</keyword>
<evidence type="ECO:0000313" key="1">
    <source>
        <dbReference type="Ensembl" id="ENSNNAP00000029538.1"/>
    </source>
</evidence>
<dbReference type="Proteomes" id="UP000694559">
    <property type="component" value="Unplaced"/>
</dbReference>
<dbReference type="Ensembl" id="ENSNNAT00000030980.1">
    <property type="protein sequence ID" value="ENSNNAP00000029538.1"/>
    <property type="gene ID" value="ENSNNAG00000018941.1"/>
</dbReference>
<dbReference type="GeneTree" id="ENSGT00960000192439"/>
<name>A0A8C6YME7_NAJNA</name>
<dbReference type="Gene3D" id="2.60.40.10">
    <property type="entry name" value="Immunoglobulins"/>
    <property type="match status" value="1"/>
</dbReference>
<protein>
    <recommendedName>
        <fullName evidence="3">Immunoglobulin V-set domain-containing protein</fullName>
    </recommendedName>
</protein>
<reference evidence="1" key="2">
    <citation type="submission" date="2025-09" db="UniProtKB">
        <authorList>
            <consortium name="Ensembl"/>
        </authorList>
    </citation>
    <scope>IDENTIFICATION</scope>
</reference>
<reference evidence="1" key="1">
    <citation type="submission" date="2025-08" db="UniProtKB">
        <authorList>
            <consortium name="Ensembl"/>
        </authorList>
    </citation>
    <scope>IDENTIFICATION</scope>
</reference>
<dbReference type="InterPro" id="IPR013783">
    <property type="entry name" value="Ig-like_fold"/>
</dbReference>
<accession>A0A8C6YME7</accession>
<dbReference type="OrthoDB" id="10530534at2759"/>
<dbReference type="InterPro" id="IPR036179">
    <property type="entry name" value="Ig-like_dom_sf"/>
</dbReference>